<protein>
    <submittedName>
        <fullName evidence="2">Uncharacterized protein</fullName>
    </submittedName>
</protein>
<dbReference type="EMBL" id="SUNJ01008015">
    <property type="protein sequence ID" value="TPP61563.1"/>
    <property type="molecule type" value="Genomic_DNA"/>
</dbReference>
<dbReference type="OrthoDB" id="6258586at2759"/>
<evidence type="ECO:0000313" key="2">
    <source>
        <dbReference type="EMBL" id="TPP61563.1"/>
    </source>
</evidence>
<gene>
    <name evidence="2" type="ORF">FGIG_10762</name>
</gene>
<organism evidence="2 3">
    <name type="scientific">Fasciola gigantica</name>
    <name type="common">Giant liver fluke</name>
    <dbReference type="NCBI Taxonomy" id="46835"/>
    <lineage>
        <taxon>Eukaryota</taxon>
        <taxon>Metazoa</taxon>
        <taxon>Spiralia</taxon>
        <taxon>Lophotrochozoa</taxon>
        <taxon>Platyhelminthes</taxon>
        <taxon>Trematoda</taxon>
        <taxon>Digenea</taxon>
        <taxon>Plagiorchiida</taxon>
        <taxon>Echinostomata</taxon>
        <taxon>Echinostomatoidea</taxon>
        <taxon>Fasciolidae</taxon>
        <taxon>Fasciola</taxon>
    </lineage>
</organism>
<name>A0A504YJZ5_FASGI</name>
<sequence>MGCIISKQGSVIEAQPVRMEIQQNLYKDIDRNGKTSVMFDIDLDTCESVGDHKGDHLKPSKTEARIPARLAPIQNPPVLTAEMIEEKLRRAEEKREQLLASRRLACQKAKQTPNLMMQGKKISTENPLDKQPTKFIRRI</sequence>
<evidence type="ECO:0000313" key="3">
    <source>
        <dbReference type="Proteomes" id="UP000316759"/>
    </source>
</evidence>
<dbReference type="AlphaFoldDB" id="A0A504YJZ5"/>
<keyword evidence="3" id="KW-1185">Reference proteome</keyword>
<feature type="coiled-coil region" evidence="1">
    <location>
        <begin position="81"/>
        <end position="108"/>
    </location>
</feature>
<dbReference type="Proteomes" id="UP000316759">
    <property type="component" value="Unassembled WGS sequence"/>
</dbReference>
<reference evidence="2 3" key="1">
    <citation type="submission" date="2019-04" db="EMBL/GenBank/DDBJ databases">
        <title>Annotation for the trematode Fasciola gigantica.</title>
        <authorList>
            <person name="Choi Y.-J."/>
        </authorList>
    </citation>
    <scope>NUCLEOTIDE SEQUENCE [LARGE SCALE GENOMIC DNA]</scope>
    <source>
        <strain evidence="2">Uganda_cow_1</strain>
    </source>
</reference>
<evidence type="ECO:0000256" key="1">
    <source>
        <dbReference type="SAM" id="Coils"/>
    </source>
</evidence>
<proteinExistence type="predicted"/>
<accession>A0A504YJZ5</accession>
<comment type="caution">
    <text evidence="2">The sequence shown here is derived from an EMBL/GenBank/DDBJ whole genome shotgun (WGS) entry which is preliminary data.</text>
</comment>
<keyword evidence="1" id="KW-0175">Coiled coil</keyword>